<accession>A0A9N8HSR4</accession>
<dbReference type="AlphaFoldDB" id="A0A9N8HSR4"/>
<evidence type="ECO:0000313" key="2">
    <source>
        <dbReference type="EMBL" id="CAB9523977.1"/>
    </source>
</evidence>
<feature type="region of interest" description="Disordered" evidence="1">
    <location>
        <begin position="259"/>
        <end position="289"/>
    </location>
</feature>
<gene>
    <name evidence="2" type="ORF">SEMRO_1480_G276120.1</name>
</gene>
<dbReference type="EMBL" id="CAICTM010001478">
    <property type="protein sequence ID" value="CAB9523977.1"/>
    <property type="molecule type" value="Genomic_DNA"/>
</dbReference>
<feature type="compositionally biased region" description="Basic and acidic residues" evidence="1">
    <location>
        <begin position="58"/>
        <end position="74"/>
    </location>
</feature>
<reference evidence="2" key="1">
    <citation type="submission" date="2020-06" db="EMBL/GenBank/DDBJ databases">
        <authorList>
            <consortium name="Plant Systems Biology data submission"/>
        </authorList>
    </citation>
    <scope>NUCLEOTIDE SEQUENCE</scope>
    <source>
        <strain evidence="2">D6</strain>
    </source>
</reference>
<dbReference type="Proteomes" id="UP001153069">
    <property type="component" value="Unassembled WGS sequence"/>
</dbReference>
<comment type="caution">
    <text evidence="2">The sequence shown here is derived from an EMBL/GenBank/DDBJ whole genome shotgun (WGS) entry which is preliminary data.</text>
</comment>
<organism evidence="2 3">
    <name type="scientific">Seminavis robusta</name>
    <dbReference type="NCBI Taxonomy" id="568900"/>
    <lineage>
        <taxon>Eukaryota</taxon>
        <taxon>Sar</taxon>
        <taxon>Stramenopiles</taxon>
        <taxon>Ochrophyta</taxon>
        <taxon>Bacillariophyta</taxon>
        <taxon>Bacillariophyceae</taxon>
        <taxon>Bacillariophycidae</taxon>
        <taxon>Naviculales</taxon>
        <taxon>Naviculaceae</taxon>
        <taxon>Seminavis</taxon>
    </lineage>
</organism>
<feature type="region of interest" description="Disordered" evidence="1">
    <location>
        <begin position="1"/>
        <end position="77"/>
    </location>
</feature>
<sequence>MGDNEKEAEKSASAIQQGGTLATAKAAGSSKNETGIPGNQGDKASEHNLSEFMGGGTKENEQKLTEKPAEEGAKKPAAVKAAAAFVPGMMMPTEEEMKRWAEAKARKEFAMGTKGPDEGFTEVRVAKAKKKIEWSLIPEEDRQYRTGVICSDLARKTNVLESTDLPSMFKIIASIDPKAIILPHNNDEKNGIGVSALANKKTDFLKKHLDVKATDWERRENNKQKLAFSFYIASDKITPDLKALREHNLFSQFLKEANSSWPHTSSMSPTQKFSDGFRASRQNTHGETT</sequence>
<protein>
    <submittedName>
        <fullName evidence="2">Uncharacterized protein</fullName>
    </submittedName>
</protein>
<proteinExistence type="predicted"/>
<name>A0A9N8HSR4_9STRA</name>
<keyword evidence="3" id="KW-1185">Reference proteome</keyword>
<evidence type="ECO:0000256" key="1">
    <source>
        <dbReference type="SAM" id="MobiDB-lite"/>
    </source>
</evidence>
<feature type="compositionally biased region" description="Polar residues" evidence="1">
    <location>
        <begin position="259"/>
        <end position="273"/>
    </location>
</feature>
<feature type="compositionally biased region" description="Polar residues" evidence="1">
    <location>
        <begin position="280"/>
        <end position="289"/>
    </location>
</feature>
<feature type="compositionally biased region" description="Basic and acidic residues" evidence="1">
    <location>
        <begin position="1"/>
        <end position="10"/>
    </location>
</feature>
<evidence type="ECO:0000313" key="3">
    <source>
        <dbReference type="Proteomes" id="UP001153069"/>
    </source>
</evidence>